<feature type="non-terminal residue" evidence="1">
    <location>
        <position position="153"/>
    </location>
</feature>
<protein>
    <submittedName>
        <fullName evidence="1">Transposable element Tcb1 transposase</fullName>
    </submittedName>
</protein>
<keyword evidence="2" id="KW-1185">Reference proteome</keyword>
<dbReference type="AlphaFoldDB" id="A0A087T8A4"/>
<name>A0A087T8A4_STEMI</name>
<proteinExistence type="predicted"/>
<dbReference type="OMA" id="WNEMSED"/>
<reference evidence="1 2" key="1">
    <citation type="submission" date="2013-11" db="EMBL/GenBank/DDBJ databases">
        <title>Genome sequencing of Stegodyphus mimosarum.</title>
        <authorList>
            <person name="Bechsgaard J."/>
        </authorList>
    </citation>
    <scope>NUCLEOTIDE SEQUENCE [LARGE SCALE GENOMIC DNA]</scope>
</reference>
<sequence>MVWGAIAYNTRSPLLLLRGTMTAQRYVHEILQPHVLPLMQRLPGPIFQQDNARPHTTKVSQDCLRTVTALPWPARSPDVSPIEHIWDHFGRRVGHPTSLNELEARLQQIWNEMSEDIIQNFIYRVRSDISVLVNVIQKDEEKKNGKVENMCVA</sequence>
<dbReference type="OrthoDB" id="6426973at2759"/>
<evidence type="ECO:0000313" key="1">
    <source>
        <dbReference type="EMBL" id="KFM61343.1"/>
    </source>
</evidence>
<dbReference type="Proteomes" id="UP000054359">
    <property type="component" value="Unassembled WGS sequence"/>
</dbReference>
<dbReference type="Gene3D" id="3.30.420.10">
    <property type="entry name" value="Ribonuclease H-like superfamily/Ribonuclease H"/>
    <property type="match status" value="1"/>
</dbReference>
<gene>
    <name evidence="1" type="ORF">X975_12940</name>
</gene>
<evidence type="ECO:0000313" key="2">
    <source>
        <dbReference type="Proteomes" id="UP000054359"/>
    </source>
</evidence>
<dbReference type="GO" id="GO:0003676">
    <property type="term" value="F:nucleic acid binding"/>
    <property type="evidence" value="ECO:0007669"/>
    <property type="project" value="InterPro"/>
</dbReference>
<accession>A0A087T8A4</accession>
<organism evidence="1 2">
    <name type="scientific">Stegodyphus mimosarum</name>
    <name type="common">African social velvet spider</name>
    <dbReference type="NCBI Taxonomy" id="407821"/>
    <lineage>
        <taxon>Eukaryota</taxon>
        <taxon>Metazoa</taxon>
        <taxon>Ecdysozoa</taxon>
        <taxon>Arthropoda</taxon>
        <taxon>Chelicerata</taxon>
        <taxon>Arachnida</taxon>
        <taxon>Araneae</taxon>
        <taxon>Araneomorphae</taxon>
        <taxon>Entelegynae</taxon>
        <taxon>Eresoidea</taxon>
        <taxon>Eresidae</taxon>
        <taxon>Stegodyphus</taxon>
    </lineage>
</organism>
<dbReference type="InterPro" id="IPR036397">
    <property type="entry name" value="RNaseH_sf"/>
</dbReference>
<dbReference type="EMBL" id="KK113910">
    <property type="protein sequence ID" value="KFM61343.1"/>
    <property type="molecule type" value="Genomic_DNA"/>
</dbReference>